<dbReference type="SMART" id="SM00387">
    <property type="entry name" value="HATPase_c"/>
    <property type="match status" value="1"/>
</dbReference>
<dbReference type="SMART" id="SM00091">
    <property type="entry name" value="PAS"/>
    <property type="match status" value="3"/>
</dbReference>
<dbReference type="InterPro" id="IPR005467">
    <property type="entry name" value="His_kinase_dom"/>
</dbReference>
<dbReference type="RefSeq" id="WP_068618147.1">
    <property type="nucleotide sequence ID" value="NZ_CP016268.1"/>
</dbReference>
<dbReference type="STRING" id="1548547.BA177_16855"/>
<dbReference type="InterPro" id="IPR003018">
    <property type="entry name" value="GAF"/>
</dbReference>
<dbReference type="PROSITE" id="PS50109">
    <property type="entry name" value="HIS_KIN"/>
    <property type="match status" value="1"/>
</dbReference>
<dbReference type="SUPFAM" id="SSF55874">
    <property type="entry name" value="ATPase domain of HSP90 chaperone/DNA topoisomerase II/histidine kinase"/>
    <property type="match status" value="1"/>
</dbReference>
<dbReference type="PROSITE" id="PS50113">
    <property type="entry name" value="PAC"/>
    <property type="match status" value="1"/>
</dbReference>
<sequence length="944" mass="104524">MPTDRKSAVRDETERISALHRYALLDTAPEQNFEDIVRLATELCHMPTAMISLTDTDRQWFKSRVNFELSEISRDISFCTHAIESDGVMEVCDTRADTRFAENPLVTGPPHIRYYAGAPLITQDGHKLGCLCVVDQKPRKMAAQQQASLQALARQVITQIELRHSVLEAKKADAARQLSQTFMRATIDCLNDHIAIIDKHGEIIYVNRAWSGFASATKNENLTLISGNAPGVNYLQVCESALAAGIDEAQHVLNALRQIAGGDRHLQVTLDYPCAGPDGLRWFNVQVSAFGAGADIHAVVAYRDISREREARTGLQALNESLERRIEERTADLHLASTTLRDSEERFRSMFEGASVASIILDTNARLTEVNPAFSSMTGTSLKAASGLAIEQFVDPADWADVDSALRRISTGQLPGCELEFRCKTNEGHQWVLASLSAVKGADNKVSQIVAFLQSRSAQREAEYQRDNFFNLSIDMLLVARADGRIVRANPACEKILGYTPEQMTQKSLPDLVAPEDRDAGELGRAAMLKGDSLVLFDLHCLAANGEIKDIRWNASPWVEEGLVLAVGRDVTRIRAAERNLKLHDKMLTRAEKMASMGSWNWQVHDDRLIVSTGLRRIAGIGPAEPVQCLDDLLRAVEKRDRGMAEATIRAVITDGASRIVRCRIRRADHTVRTVQMYNDVVRDADGNAVGVSGACLDVTELHETLDRVRRSEASLRTLTMRLEDIRDDERATISREIHDELGQMLTALKIDIALLERAAVNERKPLPSRRKLSRALKSMEQLTDKTIDSVRRIARQLRPDGLDEVGLLPALEWHIKEFEKRTGIRCSFGYPQQQPEFDARTRSTLYRIAQEAMTNTARHAGADRIDIQLRTDNGQVELSICDNGCGMDAGIVDGIRSIGILGMRERAAMAGGSFEIGNNGERGTRVSVSVPLAGHTMTSGGDV</sequence>
<dbReference type="Pfam" id="PF01590">
    <property type="entry name" value="GAF"/>
    <property type="match status" value="1"/>
</dbReference>
<dbReference type="Pfam" id="PF02518">
    <property type="entry name" value="HATPase_c"/>
    <property type="match status" value="1"/>
</dbReference>
<evidence type="ECO:0000256" key="1">
    <source>
        <dbReference type="ARBA" id="ARBA00022679"/>
    </source>
</evidence>
<dbReference type="InterPro" id="IPR036890">
    <property type="entry name" value="HATPase_C_sf"/>
</dbReference>
<dbReference type="OrthoDB" id="9811306at2"/>
<dbReference type="InterPro" id="IPR050482">
    <property type="entry name" value="Sensor_HK_TwoCompSys"/>
</dbReference>
<dbReference type="PANTHER" id="PTHR24421:SF59">
    <property type="entry name" value="OXYGEN SENSOR HISTIDINE KINASE NREB"/>
    <property type="match status" value="1"/>
</dbReference>
<dbReference type="InterPro" id="IPR000700">
    <property type="entry name" value="PAS-assoc_C"/>
</dbReference>
<dbReference type="InterPro" id="IPR001610">
    <property type="entry name" value="PAC"/>
</dbReference>
<gene>
    <name evidence="7" type="ORF">BA177_16855</name>
</gene>
<dbReference type="Pfam" id="PF07730">
    <property type="entry name" value="HisKA_3"/>
    <property type="match status" value="1"/>
</dbReference>
<dbReference type="Gene3D" id="3.30.450.40">
    <property type="match status" value="1"/>
</dbReference>
<dbReference type="AlphaFoldDB" id="A0A193LJE2"/>
<dbReference type="InterPro" id="IPR029016">
    <property type="entry name" value="GAF-like_dom_sf"/>
</dbReference>
<dbReference type="CDD" id="cd16917">
    <property type="entry name" value="HATPase_UhpB-NarQ-NarX-like"/>
    <property type="match status" value="1"/>
</dbReference>
<dbReference type="Gene3D" id="3.30.565.10">
    <property type="entry name" value="Histidine kinase-like ATPase, C-terminal domain"/>
    <property type="match status" value="1"/>
</dbReference>
<dbReference type="PROSITE" id="PS50112">
    <property type="entry name" value="PAS"/>
    <property type="match status" value="2"/>
</dbReference>
<dbReference type="Pfam" id="PF08447">
    <property type="entry name" value="PAS_3"/>
    <property type="match status" value="1"/>
</dbReference>
<dbReference type="SUPFAM" id="SSF55785">
    <property type="entry name" value="PYP-like sensor domain (PAS domain)"/>
    <property type="match status" value="4"/>
</dbReference>
<dbReference type="GO" id="GO:0000155">
    <property type="term" value="F:phosphorelay sensor kinase activity"/>
    <property type="evidence" value="ECO:0007669"/>
    <property type="project" value="InterPro"/>
</dbReference>
<keyword evidence="8" id="KW-1185">Reference proteome</keyword>
<dbReference type="Gene3D" id="1.20.5.1930">
    <property type="match status" value="1"/>
</dbReference>
<dbReference type="SUPFAM" id="SSF55781">
    <property type="entry name" value="GAF domain-like"/>
    <property type="match status" value="1"/>
</dbReference>
<dbReference type="InterPro" id="IPR013656">
    <property type="entry name" value="PAS_4"/>
</dbReference>
<feature type="domain" description="PAS" evidence="5">
    <location>
        <begin position="462"/>
        <end position="519"/>
    </location>
</feature>
<dbReference type="InterPro" id="IPR000014">
    <property type="entry name" value="PAS"/>
</dbReference>
<dbReference type="SMART" id="SM00086">
    <property type="entry name" value="PAC"/>
    <property type="match status" value="3"/>
</dbReference>
<dbReference type="EMBL" id="CP016268">
    <property type="protein sequence ID" value="ANO52632.1"/>
    <property type="molecule type" value="Genomic_DNA"/>
</dbReference>
<dbReference type="SMART" id="SM00065">
    <property type="entry name" value="GAF"/>
    <property type="match status" value="1"/>
</dbReference>
<dbReference type="InterPro" id="IPR013767">
    <property type="entry name" value="PAS_fold"/>
</dbReference>
<dbReference type="InterPro" id="IPR003594">
    <property type="entry name" value="HATPase_dom"/>
</dbReference>
<dbReference type="Gene3D" id="3.30.450.20">
    <property type="entry name" value="PAS domain"/>
    <property type="match status" value="4"/>
</dbReference>
<evidence type="ECO:0008006" key="9">
    <source>
        <dbReference type="Google" id="ProtNLM"/>
    </source>
</evidence>
<dbReference type="GO" id="GO:0016020">
    <property type="term" value="C:membrane"/>
    <property type="evidence" value="ECO:0007669"/>
    <property type="project" value="InterPro"/>
</dbReference>
<feature type="domain" description="PAS" evidence="5">
    <location>
        <begin position="343"/>
        <end position="413"/>
    </location>
</feature>
<dbReference type="InterPro" id="IPR011712">
    <property type="entry name" value="Sig_transdc_His_kin_sub3_dim/P"/>
</dbReference>
<dbReference type="Pfam" id="PF00989">
    <property type="entry name" value="PAS"/>
    <property type="match status" value="1"/>
</dbReference>
<proteinExistence type="predicted"/>
<keyword evidence="3" id="KW-0902">Two-component regulatory system</keyword>
<dbReference type="Gene3D" id="2.10.70.100">
    <property type="match status" value="1"/>
</dbReference>
<evidence type="ECO:0000313" key="7">
    <source>
        <dbReference type="EMBL" id="ANO52632.1"/>
    </source>
</evidence>
<keyword evidence="1" id="KW-0808">Transferase</keyword>
<evidence type="ECO:0000256" key="3">
    <source>
        <dbReference type="ARBA" id="ARBA00023012"/>
    </source>
</evidence>
<accession>A0A193LJE2</accession>
<feature type="domain" description="PAC" evidence="6">
    <location>
        <begin position="659"/>
        <end position="711"/>
    </location>
</feature>
<reference evidence="7 8" key="1">
    <citation type="submission" date="2016-06" db="EMBL/GenBank/DDBJ databases">
        <title>Complete genome sequence of a deep-branching marine Gamma Proteobacterium Woeseia oceani type strain XK5.</title>
        <authorList>
            <person name="Mu D."/>
            <person name="Du Z."/>
        </authorList>
    </citation>
    <scope>NUCLEOTIDE SEQUENCE [LARGE SCALE GENOMIC DNA]</scope>
    <source>
        <strain evidence="7 8">XK5</strain>
    </source>
</reference>
<dbReference type="CDD" id="cd00130">
    <property type="entry name" value="PAS"/>
    <property type="match status" value="2"/>
</dbReference>
<organism evidence="7 8">
    <name type="scientific">Woeseia oceani</name>
    <dbReference type="NCBI Taxonomy" id="1548547"/>
    <lineage>
        <taxon>Bacteria</taxon>
        <taxon>Pseudomonadati</taxon>
        <taxon>Pseudomonadota</taxon>
        <taxon>Gammaproteobacteria</taxon>
        <taxon>Woeseiales</taxon>
        <taxon>Woeseiaceae</taxon>
        <taxon>Woeseia</taxon>
    </lineage>
</organism>
<dbReference type="Pfam" id="PF08448">
    <property type="entry name" value="PAS_4"/>
    <property type="match status" value="1"/>
</dbReference>
<evidence type="ECO:0000256" key="2">
    <source>
        <dbReference type="ARBA" id="ARBA00022777"/>
    </source>
</evidence>
<protein>
    <recommendedName>
        <fullName evidence="9">PAS domain S-box protein</fullName>
    </recommendedName>
</protein>
<dbReference type="NCBIfam" id="TIGR00229">
    <property type="entry name" value="sensory_box"/>
    <property type="match status" value="2"/>
</dbReference>
<dbReference type="Proteomes" id="UP000092695">
    <property type="component" value="Chromosome"/>
</dbReference>
<dbReference type="InterPro" id="IPR013655">
    <property type="entry name" value="PAS_fold_3"/>
</dbReference>
<feature type="domain" description="Histidine kinase" evidence="4">
    <location>
        <begin position="737"/>
        <end position="935"/>
    </location>
</feature>
<dbReference type="InterPro" id="IPR035965">
    <property type="entry name" value="PAS-like_dom_sf"/>
</dbReference>
<dbReference type="GO" id="GO:0046983">
    <property type="term" value="F:protein dimerization activity"/>
    <property type="evidence" value="ECO:0007669"/>
    <property type="project" value="InterPro"/>
</dbReference>
<evidence type="ECO:0000259" key="6">
    <source>
        <dbReference type="PROSITE" id="PS50113"/>
    </source>
</evidence>
<evidence type="ECO:0000259" key="4">
    <source>
        <dbReference type="PROSITE" id="PS50109"/>
    </source>
</evidence>
<name>A0A193LJE2_9GAMM</name>
<dbReference type="PANTHER" id="PTHR24421">
    <property type="entry name" value="NITRATE/NITRITE SENSOR PROTEIN NARX-RELATED"/>
    <property type="match status" value="1"/>
</dbReference>
<dbReference type="GO" id="GO:0006355">
    <property type="term" value="P:regulation of DNA-templated transcription"/>
    <property type="evidence" value="ECO:0007669"/>
    <property type="project" value="InterPro"/>
</dbReference>
<dbReference type="KEGG" id="woc:BA177_16855"/>
<evidence type="ECO:0000259" key="5">
    <source>
        <dbReference type="PROSITE" id="PS50112"/>
    </source>
</evidence>
<evidence type="ECO:0000313" key="8">
    <source>
        <dbReference type="Proteomes" id="UP000092695"/>
    </source>
</evidence>
<keyword evidence="2" id="KW-0418">Kinase</keyword>